<accession>F0VMA9</accession>
<gene>
    <name evidence="3" type="ORF">BN1204_048170</name>
    <name evidence="2" type="ORF">NCLIV_048170</name>
</gene>
<dbReference type="RefSeq" id="XP_003884417.1">
    <property type="nucleotide sequence ID" value="XM_003884368.1"/>
</dbReference>
<evidence type="ECO:0000313" key="3">
    <source>
        <dbReference type="EMBL" id="CEL69094.1"/>
    </source>
</evidence>
<reference evidence="2" key="2">
    <citation type="submission" date="2011-03" db="EMBL/GenBank/DDBJ databases">
        <title>Comparative genomics and transcriptomics of Neospora caninum and Toxoplasma gondii.</title>
        <authorList>
            <person name="Reid A.J."/>
            <person name="Sohal A."/>
            <person name="Harris D."/>
            <person name="Quail M."/>
            <person name="Sanders M."/>
            <person name="Berriman M."/>
            <person name="Wastling J.M."/>
            <person name="Pain A."/>
        </authorList>
    </citation>
    <scope>NUCLEOTIDE SEQUENCE</scope>
    <source>
        <strain evidence="2">Liverpool</strain>
    </source>
</reference>
<evidence type="ECO:0000256" key="1">
    <source>
        <dbReference type="SAM" id="MobiDB-lite"/>
    </source>
</evidence>
<dbReference type="Proteomes" id="UP000007494">
    <property type="component" value="Chromosome X"/>
</dbReference>
<name>F0VMA9_NEOCL</name>
<dbReference type="OMA" id="HSEEEWR"/>
<sequence length="565" mass="60349">MVPSPYVPESLLPSQPGSASPWSAARVPDNSPPLGASPSSRFGPGSFPHAASPQPVQRSLFIYSRHQRGLHTRDAASSDSIDVPPSTAGTPRPFRYRCQSDTVALDSRTQSELSDSETASSKAARFRASDACATLRRTPVAFSSPASCGADPSGRRRLPARPHLPSLASVSFHEHSEPFPSPSCSSGELDLTQVFPEDTLSPLSVSETSLAPQPQARPSTAAASATFSPATLSQILEAAASFQAPSQPPATPRATGLSKVRLPSGQISTTMNGATPPLGVPAPGVCGGPEGPLIHHGIAGSGIVVAPPTPRGGPSPMAPTQGGHLVSPPSRTGPPLETSSTRDRQWVAVTAYRPVDVVTKTVEVPITRTVDVLVPRPVIQEKIVEVPKFVPHYVEKILEVPEIEWVDRVIEVPEYFYKTKYVPKVEIRENIIERPLYQDKWVEKIVEVPRVEEIVRYRDIVEAEEVIKYIPKGHSEEEWRGAPIFSVPPEHAPPLPPKWVSPGLTPGCIPGCATPGYLVTPDGPVKGRTKLVEQGSPSAFPPPPMNARCPAVPFWTVDSGRAGKG</sequence>
<feature type="region of interest" description="Disordered" evidence="1">
    <location>
        <begin position="1"/>
        <end position="94"/>
    </location>
</feature>
<reference evidence="2" key="1">
    <citation type="submission" date="2011-02" db="EMBL/GenBank/DDBJ databases">
        <authorList>
            <person name="Aslett M."/>
        </authorList>
    </citation>
    <scope>NUCLEOTIDE SEQUENCE</scope>
    <source>
        <strain evidence="2">Liverpool</strain>
    </source>
</reference>
<dbReference type="OrthoDB" id="330853at2759"/>
<feature type="compositionally biased region" description="Low complexity" evidence="1">
    <location>
        <begin position="211"/>
        <end position="225"/>
    </location>
</feature>
<feature type="region of interest" description="Disordered" evidence="1">
    <location>
        <begin position="206"/>
        <end position="225"/>
    </location>
</feature>
<proteinExistence type="predicted"/>
<feature type="compositionally biased region" description="Low complexity" evidence="1">
    <location>
        <begin position="37"/>
        <end position="48"/>
    </location>
</feature>
<protein>
    <submittedName>
        <fullName evidence="2">Articulin family protein, related</fullName>
    </submittedName>
    <submittedName>
        <fullName evidence="3">Inner membrane complex associated protein 4</fullName>
    </submittedName>
</protein>
<dbReference type="InParanoid" id="F0VMA9"/>
<dbReference type="GeneID" id="13442318"/>
<dbReference type="eggNOG" id="ENOG502SSG9">
    <property type="taxonomic scope" value="Eukaryota"/>
</dbReference>
<dbReference type="EMBL" id="LN714485">
    <property type="protein sequence ID" value="CEL69094.1"/>
    <property type="molecule type" value="Genomic_DNA"/>
</dbReference>
<dbReference type="Pfam" id="PF12314">
    <property type="entry name" value="IMCp"/>
    <property type="match status" value="1"/>
</dbReference>
<dbReference type="VEuPathDB" id="ToxoDB:NCLIV_048170"/>
<feature type="compositionally biased region" description="Pro residues" evidence="1">
    <location>
        <begin position="307"/>
        <end position="317"/>
    </location>
</feature>
<dbReference type="EMBL" id="FR823391">
    <property type="protein sequence ID" value="CBZ54387.1"/>
    <property type="molecule type" value="Genomic_DNA"/>
</dbReference>
<reference evidence="3" key="4">
    <citation type="journal article" date="2015" name="PLoS ONE">
        <title>Comprehensive Evaluation of Toxoplasma gondii VEG and Neospora caninum LIV Genomes with Tachyzoite Stage Transcriptome and Proteome Defines Novel Transcript Features.</title>
        <authorList>
            <person name="Ramaprasad A."/>
            <person name="Mourier T."/>
            <person name="Naeem R."/>
            <person name="Malas T.B."/>
            <person name="Moussa E."/>
            <person name="Panigrahi A."/>
            <person name="Vermont S.J."/>
            <person name="Otto T.D."/>
            <person name="Wastling J."/>
            <person name="Pain A."/>
        </authorList>
    </citation>
    <scope>NUCLEOTIDE SEQUENCE</scope>
    <source>
        <strain evidence="3">Liverpool</strain>
    </source>
</reference>
<reference evidence="4" key="3">
    <citation type="journal article" date="2012" name="PLoS Pathog.">
        <title>Comparative genomics of the apicomplexan parasites Toxoplasma gondii and Neospora caninum: Coccidia differing in host range and transmission strategy.</title>
        <authorList>
            <person name="Reid A.J."/>
            <person name="Vermont S.J."/>
            <person name="Cotton J.A."/>
            <person name="Harris D."/>
            <person name="Hill-Cawthorne G.A."/>
            <person name="Konen-Waisman S."/>
            <person name="Latham S.M."/>
            <person name="Mourier T."/>
            <person name="Norton R."/>
            <person name="Quail M.A."/>
            <person name="Sanders M."/>
            <person name="Shanmugam D."/>
            <person name="Sohal A."/>
            <person name="Wasmuth J.D."/>
            <person name="Brunk B."/>
            <person name="Grigg M.E."/>
            <person name="Howard J.C."/>
            <person name="Parkinson J."/>
            <person name="Roos D.S."/>
            <person name="Trees A.J."/>
            <person name="Berriman M."/>
            <person name="Pain A."/>
            <person name="Wastling J.M."/>
        </authorList>
    </citation>
    <scope>NUCLEOTIDE SEQUENCE [LARGE SCALE GENOMIC DNA]</scope>
    <source>
        <strain evidence="4">Liverpool</strain>
    </source>
</reference>
<evidence type="ECO:0000313" key="2">
    <source>
        <dbReference type="EMBL" id="CBZ54387.1"/>
    </source>
</evidence>
<dbReference type="AlphaFoldDB" id="F0VMA9"/>
<feature type="region of interest" description="Disordered" evidence="1">
    <location>
        <begin position="304"/>
        <end position="342"/>
    </location>
</feature>
<feature type="region of interest" description="Disordered" evidence="1">
    <location>
        <begin position="142"/>
        <end position="161"/>
    </location>
</feature>
<keyword evidence="4" id="KW-1185">Reference proteome</keyword>
<dbReference type="InterPro" id="IPR022086">
    <property type="entry name" value="IMCp"/>
</dbReference>
<evidence type="ECO:0000313" key="4">
    <source>
        <dbReference type="Proteomes" id="UP000007494"/>
    </source>
</evidence>
<organism evidence="2 4">
    <name type="scientific">Neospora caninum (strain Liverpool)</name>
    <dbReference type="NCBI Taxonomy" id="572307"/>
    <lineage>
        <taxon>Eukaryota</taxon>
        <taxon>Sar</taxon>
        <taxon>Alveolata</taxon>
        <taxon>Apicomplexa</taxon>
        <taxon>Conoidasida</taxon>
        <taxon>Coccidia</taxon>
        <taxon>Eucoccidiorida</taxon>
        <taxon>Eimeriorina</taxon>
        <taxon>Sarcocystidae</taxon>
        <taxon>Neospora</taxon>
    </lineage>
</organism>
<feature type="compositionally biased region" description="Polar residues" evidence="1">
    <location>
        <begin position="12"/>
        <end position="21"/>
    </location>
</feature>